<organism evidence="4 5">
    <name type="scientific">Cladophialophora psammophila CBS 110553</name>
    <dbReference type="NCBI Taxonomy" id="1182543"/>
    <lineage>
        <taxon>Eukaryota</taxon>
        <taxon>Fungi</taxon>
        <taxon>Dikarya</taxon>
        <taxon>Ascomycota</taxon>
        <taxon>Pezizomycotina</taxon>
        <taxon>Eurotiomycetes</taxon>
        <taxon>Chaetothyriomycetidae</taxon>
        <taxon>Chaetothyriales</taxon>
        <taxon>Herpotrichiellaceae</taxon>
        <taxon>Cladophialophora</taxon>
    </lineage>
</organism>
<proteinExistence type="inferred from homology"/>
<sequence length="228" mass="23780">MLLGLQGANVALVDLHKPQQVLDEVEKLGGKALASSCDVQDGDALEAVMENVVQHFGGIDGAANMAGILGSQGIKGQGHAVDRVPDGEWDQILGVNLNGIKNSMHAELRHMKDGGTVVNAGSVAGQPGLPFMAPYCANKWAVLGLTQVAAQESGIRGIRINAVAPGVIRTPMIQGAATDSELYDSLGFRTALKRLAEPEEVARVIVFLLSKEASYITGAVINIDGGFS</sequence>
<dbReference type="CDD" id="cd05233">
    <property type="entry name" value="SDR_c"/>
    <property type="match status" value="1"/>
</dbReference>
<dbReference type="InterPro" id="IPR002347">
    <property type="entry name" value="SDR_fam"/>
</dbReference>
<evidence type="ECO:0000313" key="5">
    <source>
        <dbReference type="Proteomes" id="UP000019471"/>
    </source>
</evidence>
<evidence type="ECO:0000256" key="3">
    <source>
        <dbReference type="ARBA" id="ARBA00023002"/>
    </source>
</evidence>
<evidence type="ECO:0000313" key="4">
    <source>
        <dbReference type="EMBL" id="EXJ61383.1"/>
    </source>
</evidence>
<dbReference type="SUPFAM" id="SSF51735">
    <property type="entry name" value="NAD(P)-binding Rossmann-fold domains"/>
    <property type="match status" value="1"/>
</dbReference>
<dbReference type="EMBL" id="AMGX01000029">
    <property type="protein sequence ID" value="EXJ61383.1"/>
    <property type="molecule type" value="Genomic_DNA"/>
</dbReference>
<dbReference type="eggNOG" id="KOG0725">
    <property type="taxonomic scope" value="Eukaryota"/>
</dbReference>
<dbReference type="STRING" id="1182543.W9W0D1"/>
<dbReference type="PANTHER" id="PTHR24321:SF8">
    <property type="entry name" value="ESTRADIOL 17-BETA-DEHYDROGENASE 8-RELATED"/>
    <property type="match status" value="1"/>
</dbReference>
<accession>W9W0D1</accession>
<dbReference type="GO" id="GO:0016491">
    <property type="term" value="F:oxidoreductase activity"/>
    <property type="evidence" value="ECO:0007669"/>
    <property type="project" value="UniProtKB-KW"/>
</dbReference>
<comment type="caution">
    <text evidence="4">The sequence shown here is derived from an EMBL/GenBank/DDBJ whole genome shotgun (WGS) entry which is preliminary data.</text>
</comment>
<dbReference type="FunFam" id="3.40.50.720:FF:000084">
    <property type="entry name" value="Short-chain dehydrogenase reductase"/>
    <property type="match status" value="1"/>
</dbReference>
<dbReference type="Gene3D" id="3.40.50.720">
    <property type="entry name" value="NAD(P)-binding Rossmann-like Domain"/>
    <property type="match status" value="1"/>
</dbReference>
<dbReference type="PRINTS" id="PR00081">
    <property type="entry name" value="GDHRDH"/>
</dbReference>
<evidence type="ECO:0008006" key="6">
    <source>
        <dbReference type="Google" id="ProtNLM"/>
    </source>
</evidence>
<dbReference type="AlphaFoldDB" id="W9W0D1"/>
<evidence type="ECO:0000256" key="1">
    <source>
        <dbReference type="ARBA" id="ARBA00006484"/>
    </source>
</evidence>
<dbReference type="Pfam" id="PF13561">
    <property type="entry name" value="adh_short_C2"/>
    <property type="match status" value="1"/>
</dbReference>
<comment type="similarity">
    <text evidence="1">Belongs to the short-chain dehydrogenases/reductases (SDR) family.</text>
</comment>
<name>W9W0D1_9EURO</name>
<dbReference type="HOGENOM" id="CLU_010194_1_0_1"/>
<dbReference type="GeneID" id="19196627"/>
<keyword evidence="3" id="KW-0560">Oxidoreductase</keyword>
<dbReference type="PANTHER" id="PTHR24321">
    <property type="entry name" value="DEHYDROGENASES, SHORT CHAIN"/>
    <property type="match status" value="1"/>
</dbReference>
<dbReference type="OrthoDB" id="1669814at2759"/>
<reference evidence="4 5" key="1">
    <citation type="submission" date="2013-03" db="EMBL/GenBank/DDBJ databases">
        <title>The Genome Sequence of Cladophialophora psammophila CBS 110553.</title>
        <authorList>
            <consortium name="The Broad Institute Genomics Platform"/>
            <person name="Cuomo C."/>
            <person name="de Hoog S."/>
            <person name="Gorbushina A."/>
            <person name="Walker B."/>
            <person name="Young S.K."/>
            <person name="Zeng Q."/>
            <person name="Gargeya S."/>
            <person name="Fitzgerald M."/>
            <person name="Haas B."/>
            <person name="Abouelleil A."/>
            <person name="Allen A.W."/>
            <person name="Alvarado L."/>
            <person name="Arachchi H.M."/>
            <person name="Berlin A.M."/>
            <person name="Chapman S.B."/>
            <person name="Gainer-Dewar J."/>
            <person name="Goldberg J."/>
            <person name="Griggs A."/>
            <person name="Gujja S."/>
            <person name="Hansen M."/>
            <person name="Howarth C."/>
            <person name="Imamovic A."/>
            <person name="Ireland A."/>
            <person name="Larimer J."/>
            <person name="McCowan C."/>
            <person name="Murphy C."/>
            <person name="Pearson M."/>
            <person name="Poon T.W."/>
            <person name="Priest M."/>
            <person name="Roberts A."/>
            <person name="Saif S."/>
            <person name="Shea T."/>
            <person name="Sisk P."/>
            <person name="Sykes S."/>
            <person name="Wortman J."/>
            <person name="Nusbaum C."/>
            <person name="Birren B."/>
        </authorList>
    </citation>
    <scope>NUCLEOTIDE SEQUENCE [LARGE SCALE GENOMIC DNA]</scope>
    <source>
        <strain evidence="4 5">CBS 110553</strain>
    </source>
</reference>
<dbReference type="PRINTS" id="PR00080">
    <property type="entry name" value="SDRFAMILY"/>
</dbReference>
<protein>
    <recommendedName>
        <fullName evidence="6">3-oxoacyl-[acyl-carrier protein] reductase</fullName>
    </recommendedName>
</protein>
<dbReference type="RefSeq" id="XP_007750700.1">
    <property type="nucleotide sequence ID" value="XM_007752510.1"/>
</dbReference>
<dbReference type="Proteomes" id="UP000019471">
    <property type="component" value="Unassembled WGS sequence"/>
</dbReference>
<evidence type="ECO:0000256" key="2">
    <source>
        <dbReference type="ARBA" id="ARBA00022857"/>
    </source>
</evidence>
<keyword evidence="5" id="KW-1185">Reference proteome</keyword>
<keyword evidence="2" id="KW-0521">NADP</keyword>
<dbReference type="InterPro" id="IPR036291">
    <property type="entry name" value="NAD(P)-bd_dom_sf"/>
</dbReference>
<gene>
    <name evidence="4" type="ORF">A1O5_11941</name>
</gene>